<keyword evidence="6" id="KW-1185">Reference proteome</keyword>
<dbReference type="Gene3D" id="3.30.360.10">
    <property type="entry name" value="Dihydrodipicolinate Reductase, domain 2"/>
    <property type="match status" value="1"/>
</dbReference>
<evidence type="ECO:0000256" key="1">
    <source>
        <dbReference type="ARBA" id="ARBA00010928"/>
    </source>
</evidence>
<dbReference type="InterPro" id="IPR051317">
    <property type="entry name" value="Gfo/Idh/MocA_oxidoreduct"/>
</dbReference>
<organism evidence="5 6">
    <name type="scientific">Pseudonocardia oroxyli</name>
    <dbReference type="NCBI Taxonomy" id="366584"/>
    <lineage>
        <taxon>Bacteria</taxon>
        <taxon>Bacillati</taxon>
        <taxon>Actinomycetota</taxon>
        <taxon>Actinomycetes</taxon>
        <taxon>Pseudonocardiales</taxon>
        <taxon>Pseudonocardiaceae</taxon>
        <taxon>Pseudonocardia</taxon>
    </lineage>
</organism>
<reference evidence="5 6" key="1">
    <citation type="submission" date="2016-10" db="EMBL/GenBank/DDBJ databases">
        <authorList>
            <person name="de Groot N.N."/>
        </authorList>
    </citation>
    <scope>NUCLEOTIDE SEQUENCE [LARGE SCALE GENOMIC DNA]</scope>
    <source>
        <strain evidence="5 6">CGMCC 4.3143</strain>
    </source>
</reference>
<dbReference type="SUPFAM" id="SSF55347">
    <property type="entry name" value="Glyceraldehyde-3-phosphate dehydrogenase-like, C-terminal domain"/>
    <property type="match status" value="1"/>
</dbReference>
<dbReference type="Gene3D" id="3.40.50.720">
    <property type="entry name" value="NAD(P)-binding Rossmann-like Domain"/>
    <property type="match status" value="1"/>
</dbReference>
<dbReference type="Pfam" id="PF22725">
    <property type="entry name" value="GFO_IDH_MocA_C3"/>
    <property type="match status" value="1"/>
</dbReference>
<dbReference type="InterPro" id="IPR036291">
    <property type="entry name" value="NAD(P)-bd_dom_sf"/>
</dbReference>
<evidence type="ECO:0000256" key="2">
    <source>
        <dbReference type="ARBA" id="ARBA00023002"/>
    </source>
</evidence>
<dbReference type="PANTHER" id="PTHR43708:SF5">
    <property type="entry name" value="CONSERVED EXPRESSED OXIDOREDUCTASE (EUROFUNG)-RELATED"/>
    <property type="match status" value="1"/>
</dbReference>
<evidence type="ECO:0000259" key="3">
    <source>
        <dbReference type="Pfam" id="PF01408"/>
    </source>
</evidence>
<dbReference type="RefSeq" id="WP_093089469.1">
    <property type="nucleotide sequence ID" value="NZ_FNBE01000022.1"/>
</dbReference>
<accession>A0A1G8C9C6</accession>
<dbReference type="GO" id="GO:0016491">
    <property type="term" value="F:oxidoreductase activity"/>
    <property type="evidence" value="ECO:0007669"/>
    <property type="project" value="UniProtKB-KW"/>
</dbReference>
<dbReference type="PANTHER" id="PTHR43708">
    <property type="entry name" value="CONSERVED EXPRESSED OXIDOREDUCTASE (EUROFUNG)"/>
    <property type="match status" value="1"/>
</dbReference>
<dbReference type="Proteomes" id="UP000198967">
    <property type="component" value="Unassembled WGS sequence"/>
</dbReference>
<name>A0A1G8C9C6_PSEOR</name>
<evidence type="ECO:0000313" key="5">
    <source>
        <dbReference type="EMBL" id="SDH42127.1"/>
    </source>
</evidence>
<dbReference type="GO" id="GO:0000166">
    <property type="term" value="F:nucleotide binding"/>
    <property type="evidence" value="ECO:0007669"/>
    <property type="project" value="InterPro"/>
</dbReference>
<gene>
    <name evidence="5" type="ORF">SAMN05216377_12236</name>
</gene>
<dbReference type="InterPro" id="IPR055170">
    <property type="entry name" value="GFO_IDH_MocA-like_dom"/>
</dbReference>
<dbReference type="EMBL" id="FNBE01000022">
    <property type="protein sequence ID" value="SDH42127.1"/>
    <property type="molecule type" value="Genomic_DNA"/>
</dbReference>
<evidence type="ECO:0000259" key="4">
    <source>
        <dbReference type="Pfam" id="PF22725"/>
    </source>
</evidence>
<evidence type="ECO:0000313" key="6">
    <source>
        <dbReference type="Proteomes" id="UP000198967"/>
    </source>
</evidence>
<protein>
    <submittedName>
        <fullName evidence="5">Oxidoreductase</fullName>
    </submittedName>
</protein>
<sequence>MSAPVRVAVAGLGWAARSIWLPRLAALPGYVVTALVDPDPAASAAAAGQAPGARLHTSPDELDPAAVDLAVVAVPNHAHAAVASGLLRRGIAVFVEKPVCLDEAEAAELADAERLGGAVLLAGSAARYRADVRALVDAAATVGELRHVDLSWVRARGVPDAGGWFTDRRTAGGGALLDLGWHLLDAATPVVGRLDVEHVAATVSGDFVNDPTRRAGWRPDAVARERAPGDVEDTVRAFLVTESGVSVALRASWASHEARDTTVLTVEGTEGVARLRATFGFSPHRVGGSTLTTTRAGVTDELDPVDEPVGREYDRQLEELPALLRDPRSRGVAIAEARRAVALIDRIYTSARTVEPTAARTGSRS</sequence>
<dbReference type="STRING" id="366584.SAMN05216377_12236"/>
<proteinExistence type="inferred from homology"/>
<dbReference type="InterPro" id="IPR000683">
    <property type="entry name" value="Gfo/Idh/MocA-like_OxRdtase_N"/>
</dbReference>
<keyword evidence="2" id="KW-0560">Oxidoreductase</keyword>
<feature type="domain" description="Gfo/Idh/MocA-like oxidoreductase N-terminal" evidence="3">
    <location>
        <begin position="5"/>
        <end position="120"/>
    </location>
</feature>
<dbReference type="AlphaFoldDB" id="A0A1G8C9C6"/>
<comment type="similarity">
    <text evidence="1">Belongs to the Gfo/Idh/MocA family.</text>
</comment>
<feature type="domain" description="GFO/IDH/MocA-like oxidoreductase" evidence="4">
    <location>
        <begin position="132"/>
        <end position="273"/>
    </location>
</feature>
<dbReference type="Pfam" id="PF01408">
    <property type="entry name" value="GFO_IDH_MocA"/>
    <property type="match status" value="1"/>
</dbReference>
<dbReference type="OrthoDB" id="256869at2"/>
<dbReference type="SUPFAM" id="SSF51735">
    <property type="entry name" value="NAD(P)-binding Rossmann-fold domains"/>
    <property type="match status" value="1"/>
</dbReference>